<keyword evidence="5" id="KW-1185">Reference proteome</keyword>
<protein>
    <submittedName>
        <fullName evidence="4">Redoxin domain-containing protein</fullName>
    </submittedName>
</protein>
<feature type="region of interest" description="Disordered" evidence="1">
    <location>
        <begin position="26"/>
        <end position="57"/>
    </location>
</feature>
<evidence type="ECO:0000259" key="3">
    <source>
        <dbReference type="PROSITE" id="PS51352"/>
    </source>
</evidence>
<organism evidence="4 5">
    <name type="scientific">Kribbella deserti</name>
    <dbReference type="NCBI Taxonomy" id="1926257"/>
    <lineage>
        <taxon>Bacteria</taxon>
        <taxon>Bacillati</taxon>
        <taxon>Actinomycetota</taxon>
        <taxon>Actinomycetes</taxon>
        <taxon>Propionibacteriales</taxon>
        <taxon>Kribbellaceae</taxon>
        <taxon>Kribbella</taxon>
    </lineage>
</organism>
<dbReference type="InterPro" id="IPR013766">
    <property type="entry name" value="Thioredoxin_domain"/>
</dbReference>
<dbReference type="InterPro" id="IPR036249">
    <property type="entry name" value="Thioredoxin-like_sf"/>
</dbReference>
<dbReference type="Pfam" id="PF00578">
    <property type="entry name" value="AhpC-TSA"/>
    <property type="match status" value="1"/>
</dbReference>
<dbReference type="PANTHER" id="PTHR42852:SF17">
    <property type="entry name" value="THIOREDOXIN-LIKE PROTEIN HI_1115"/>
    <property type="match status" value="1"/>
</dbReference>
<accession>A0ABV6QJ90</accession>
<evidence type="ECO:0000313" key="4">
    <source>
        <dbReference type="EMBL" id="MFC0624580.1"/>
    </source>
</evidence>
<feature type="compositionally biased region" description="Low complexity" evidence="1">
    <location>
        <begin position="35"/>
        <end position="53"/>
    </location>
</feature>
<evidence type="ECO:0000313" key="5">
    <source>
        <dbReference type="Proteomes" id="UP001589890"/>
    </source>
</evidence>
<feature type="chain" id="PRO_5047027436" evidence="2">
    <location>
        <begin position="26"/>
        <end position="196"/>
    </location>
</feature>
<reference evidence="4 5" key="1">
    <citation type="submission" date="2024-09" db="EMBL/GenBank/DDBJ databases">
        <authorList>
            <person name="Sun Q."/>
            <person name="Mori K."/>
        </authorList>
    </citation>
    <scope>NUCLEOTIDE SEQUENCE [LARGE SCALE GENOMIC DNA]</scope>
    <source>
        <strain evidence="4 5">CGMCC 1.15906</strain>
    </source>
</reference>
<dbReference type="PROSITE" id="PS51352">
    <property type="entry name" value="THIOREDOXIN_2"/>
    <property type="match status" value="1"/>
</dbReference>
<sequence>MLVRRSAAALTVALFALSGCGGTDSAPGAGPVSGKPSSAPSPTVTKPVPSTTAGSTSAPVAVPQTLQFTGTTLDGKAFDGATLAGRPAVLWFWAPWCTRCRGQAAATAKVASDYQGRVNVVGVAGLDKADAMRAFVTDQKVDGFPHLSDEIGAVWKRFEITEQSVYVVLDASGNKVFTGNLPAGAGLSDKVAELVG</sequence>
<dbReference type="PANTHER" id="PTHR42852">
    <property type="entry name" value="THIOL:DISULFIDE INTERCHANGE PROTEIN DSBE"/>
    <property type="match status" value="1"/>
</dbReference>
<dbReference type="Gene3D" id="3.40.30.10">
    <property type="entry name" value="Glutaredoxin"/>
    <property type="match status" value="1"/>
</dbReference>
<dbReference type="InterPro" id="IPR050553">
    <property type="entry name" value="Thioredoxin_ResA/DsbE_sf"/>
</dbReference>
<dbReference type="EMBL" id="JBHLTC010000012">
    <property type="protein sequence ID" value="MFC0624580.1"/>
    <property type="molecule type" value="Genomic_DNA"/>
</dbReference>
<dbReference type="PROSITE" id="PS51257">
    <property type="entry name" value="PROKAR_LIPOPROTEIN"/>
    <property type="match status" value="1"/>
</dbReference>
<name>A0ABV6QJ90_9ACTN</name>
<feature type="signal peptide" evidence="2">
    <location>
        <begin position="1"/>
        <end position="25"/>
    </location>
</feature>
<dbReference type="Proteomes" id="UP001589890">
    <property type="component" value="Unassembled WGS sequence"/>
</dbReference>
<evidence type="ECO:0000256" key="2">
    <source>
        <dbReference type="SAM" id="SignalP"/>
    </source>
</evidence>
<keyword evidence="2" id="KW-0732">Signal</keyword>
<feature type="domain" description="Thioredoxin" evidence="3">
    <location>
        <begin position="42"/>
        <end position="196"/>
    </location>
</feature>
<dbReference type="RefSeq" id="WP_380046101.1">
    <property type="nucleotide sequence ID" value="NZ_JBHLTC010000012.1"/>
</dbReference>
<dbReference type="InterPro" id="IPR000866">
    <property type="entry name" value="AhpC/TSA"/>
</dbReference>
<dbReference type="SUPFAM" id="SSF52833">
    <property type="entry name" value="Thioredoxin-like"/>
    <property type="match status" value="1"/>
</dbReference>
<proteinExistence type="predicted"/>
<gene>
    <name evidence="4" type="ORF">ACFFGN_10950</name>
</gene>
<evidence type="ECO:0000256" key="1">
    <source>
        <dbReference type="SAM" id="MobiDB-lite"/>
    </source>
</evidence>
<comment type="caution">
    <text evidence="4">The sequence shown here is derived from an EMBL/GenBank/DDBJ whole genome shotgun (WGS) entry which is preliminary data.</text>
</comment>